<evidence type="ECO:0000313" key="8">
    <source>
        <dbReference type="EMBL" id="SLN09744.1"/>
    </source>
</evidence>
<keyword evidence="5" id="KW-0864">Zinc transport</keyword>
<dbReference type="GO" id="GO:0046872">
    <property type="term" value="F:metal ion binding"/>
    <property type="evidence" value="ECO:0007669"/>
    <property type="project" value="InterPro"/>
</dbReference>
<keyword evidence="9" id="KW-1185">Reference proteome</keyword>
<feature type="region of interest" description="Disordered" evidence="6">
    <location>
        <begin position="124"/>
        <end position="219"/>
    </location>
</feature>
<dbReference type="AlphaFoldDB" id="A0A1X6Y3J1"/>
<gene>
    <name evidence="8" type="primary">znuA</name>
    <name evidence="8" type="ORF">ROJ8625_00080</name>
</gene>
<feature type="signal peptide" evidence="7">
    <location>
        <begin position="1"/>
        <end position="24"/>
    </location>
</feature>
<dbReference type="Gene3D" id="3.40.50.1980">
    <property type="entry name" value="Nitrogenase molybdenum iron protein domain"/>
    <property type="match status" value="3"/>
</dbReference>
<proteinExistence type="inferred from homology"/>
<sequence>MSMSFANSLAGSVVAITAASAVQADVPRVATDIAPVHGLVARVMEGLGTPDLVVQPGASPHNYSMRPSEAQALEQADAVFWVGSELAPWLSDSIGTLASGARVVELLDVDGITTLDYREGATFEGHDHAHDGEEHADHDHAHEGEEHADHDHAHDDEEHADHDHAHDGEEHANHDHAHDGEEHADHDHAHDGEEHADHDHAHEGEDHAGHSHEGVDTHAWLDPENGKIWLNVIAAELAELDPENAETYRDNAAAGQAEIDAAMAEAEDTLSAAGEISFVVFHDAYHYFENRFGLAAAGAISLSDATDPSPARVEEVRDTIRDLEVRCVFAEPQFNQDLVAVVSEGTDAQAAVIDPLGFDLQMGPGFYPDLIRTVADSIAGCGSAS</sequence>
<evidence type="ECO:0000256" key="4">
    <source>
        <dbReference type="ARBA" id="ARBA00022729"/>
    </source>
</evidence>
<accession>A0A1X6Y3J1</accession>
<dbReference type="Pfam" id="PF01297">
    <property type="entry name" value="ZnuA"/>
    <property type="match status" value="1"/>
</dbReference>
<dbReference type="RefSeq" id="WP_085789874.1">
    <property type="nucleotide sequence ID" value="NZ_FWFK01000001.1"/>
</dbReference>
<dbReference type="PANTHER" id="PTHR42953:SF3">
    <property type="entry name" value="HIGH-AFFINITY ZINC UPTAKE SYSTEM PROTEIN ZNUA"/>
    <property type="match status" value="1"/>
</dbReference>
<evidence type="ECO:0000256" key="2">
    <source>
        <dbReference type="ARBA" id="ARBA00015915"/>
    </source>
</evidence>
<dbReference type="InterPro" id="IPR006127">
    <property type="entry name" value="ZnuA-like"/>
</dbReference>
<evidence type="ECO:0000256" key="5">
    <source>
        <dbReference type="ARBA" id="ARBA00022906"/>
    </source>
</evidence>
<dbReference type="Proteomes" id="UP000193570">
    <property type="component" value="Unassembled WGS sequence"/>
</dbReference>
<reference evidence="8 9" key="1">
    <citation type="submission" date="2017-03" db="EMBL/GenBank/DDBJ databases">
        <authorList>
            <person name="Afonso C.L."/>
            <person name="Miller P.J."/>
            <person name="Scott M.A."/>
            <person name="Spackman E."/>
            <person name="Goraichik I."/>
            <person name="Dimitrov K.M."/>
            <person name="Suarez D.L."/>
            <person name="Swayne D.E."/>
        </authorList>
    </citation>
    <scope>NUCLEOTIDE SEQUENCE [LARGE SCALE GENOMIC DNA]</scope>
    <source>
        <strain evidence="8 9">CECT 8625</strain>
    </source>
</reference>
<evidence type="ECO:0000256" key="7">
    <source>
        <dbReference type="SAM" id="SignalP"/>
    </source>
</evidence>
<protein>
    <recommendedName>
        <fullName evidence="2">High-affinity zinc uptake system protein ZnuA</fullName>
    </recommendedName>
</protein>
<dbReference type="EMBL" id="FWFK01000001">
    <property type="protein sequence ID" value="SLN09744.1"/>
    <property type="molecule type" value="Genomic_DNA"/>
</dbReference>
<dbReference type="OrthoDB" id="7346865at2"/>
<organism evidence="8 9">
    <name type="scientific">Roseivivax jejudonensis</name>
    <dbReference type="NCBI Taxonomy" id="1529041"/>
    <lineage>
        <taxon>Bacteria</taxon>
        <taxon>Pseudomonadati</taxon>
        <taxon>Pseudomonadota</taxon>
        <taxon>Alphaproteobacteria</taxon>
        <taxon>Rhodobacterales</taxon>
        <taxon>Roseobacteraceae</taxon>
        <taxon>Roseivivax</taxon>
    </lineage>
</organism>
<evidence type="ECO:0000313" key="9">
    <source>
        <dbReference type="Proteomes" id="UP000193570"/>
    </source>
</evidence>
<feature type="chain" id="PRO_5013390088" description="High-affinity zinc uptake system protein ZnuA" evidence="7">
    <location>
        <begin position="25"/>
        <end position="385"/>
    </location>
</feature>
<keyword evidence="4 7" id="KW-0732">Signal</keyword>
<evidence type="ECO:0000256" key="6">
    <source>
        <dbReference type="SAM" id="MobiDB-lite"/>
    </source>
</evidence>
<keyword evidence="3" id="KW-0813">Transport</keyword>
<dbReference type="PANTHER" id="PTHR42953">
    <property type="entry name" value="HIGH-AFFINITY ZINC UPTAKE SYSTEM PROTEIN ZNUA-RELATED"/>
    <property type="match status" value="1"/>
</dbReference>
<evidence type="ECO:0000256" key="3">
    <source>
        <dbReference type="ARBA" id="ARBA00022448"/>
    </source>
</evidence>
<comment type="similarity">
    <text evidence="1">Belongs to the bacterial solute-binding protein 9 family.</text>
</comment>
<dbReference type="InterPro" id="IPR050492">
    <property type="entry name" value="Bact_metal-bind_prot9"/>
</dbReference>
<name>A0A1X6Y3J1_9RHOB</name>
<dbReference type="SUPFAM" id="SSF53807">
    <property type="entry name" value="Helical backbone' metal receptor"/>
    <property type="match status" value="1"/>
</dbReference>
<dbReference type="GO" id="GO:0006829">
    <property type="term" value="P:zinc ion transport"/>
    <property type="evidence" value="ECO:0007669"/>
    <property type="project" value="UniProtKB-KW"/>
</dbReference>
<keyword evidence="5" id="KW-0406">Ion transport</keyword>
<keyword evidence="5" id="KW-0862">Zinc</keyword>
<evidence type="ECO:0000256" key="1">
    <source>
        <dbReference type="ARBA" id="ARBA00011028"/>
    </source>
</evidence>